<dbReference type="Pfam" id="PF04526">
    <property type="entry name" value="DUF568"/>
    <property type="match status" value="1"/>
</dbReference>
<keyword evidence="8" id="KW-1185">Reference proteome</keyword>
<evidence type="ECO:0000313" key="8">
    <source>
        <dbReference type="Proteomes" id="UP000694864"/>
    </source>
</evidence>
<dbReference type="InterPro" id="IPR017214">
    <property type="entry name" value="UCP037471"/>
</dbReference>
<dbReference type="PIRSF" id="PIRSF037471">
    <property type="entry name" value="UCP037471"/>
    <property type="match status" value="1"/>
</dbReference>
<feature type="chain" id="PRO_5046844290" evidence="6">
    <location>
        <begin position="26"/>
        <end position="233"/>
    </location>
</feature>
<protein>
    <submittedName>
        <fullName evidence="9">Cytochrome b561 and DOMON domain-containing protein At3g59070-like</fullName>
    </submittedName>
</protein>
<feature type="domain" description="DOMON" evidence="7">
    <location>
        <begin position="55"/>
        <end position="170"/>
    </location>
</feature>
<reference evidence="9" key="2">
    <citation type="submission" date="2025-08" db="UniProtKB">
        <authorList>
            <consortium name="RefSeq"/>
        </authorList>
    </citation>
    <scope>IDENTIFICATION</scope>
    <source>
        <tissue evidence="9">Leaf</tissue>
    </source>
</reference>
<dbReference type="PROSITE" id="PS50836">
    <property type="entry name" value="DOMON"/>
    <property type="match status" value="1"/>
</dbReference>
<dbReference type="PANTHER" id="PTHR23130">
    <property type="entry name" value="CYTOCHROME B561 AND DOMON DOMAIN-CONTAINING PROTEIN"/>
    <property type="match status" value="1"/>
</dbReference>
<reference evidence="8" key="1">
    <citation type="journal article" date="2014" name="Nat. Commun.">
        <title>The emerging biofuel crop Camelina sativa retains a highly undifferentiated hexaploid genome structure.</title>
        <authorList>
            <person name="Kagale S."/>
            <person name="Koh C."/>
            <person name="Nixon J."/>
            <person name="Bollina V."/>
            <person name="Clarke W.E."/>
            <person name="Tuteja R."/>
            <person name="Spillane C."/>
            <person name="Robinson S.J."/>
            <person name="Links M.G."/>
            <person name="Clarke C."/>
            <person name="Higgins E.E."/>
            <person name="Huebert T."/>
            <person name="Sharpe A.G."/>
            <person name="Parkin I.A."/>
        </authorList>
    </citation>
    <scope>NUCLEOTIDE SEQUENCE [LARGE SCALE GENOMIC DNA]</scope>
    <source>
        <strain evidence="8">cv. DH55</strain>
    </source>
</reference>
<dbReference type="Proteomes" id="UP000694864">
    <property type="component" value="Chromosome 11"/>
</dbReference>
<evidence type="ECO:0000256" key="6">
    <source>
        <dbReference type="SAM" id="SignalP"/>
    </source>
</evidence>
<evidence type="ECO:0000256" key="1">
    <source>
        <dbReference type="ARBA" id="ARBA00004370"/>
    </source>
</evidence>
<comment type="subcellular location">
    <subcellularLocation>
        <location evidence="1">Membrane</location>
    </subcellularLocation>
</comment>
<evidence type="ECO:0000256" key="4">
    <source>
        <dbReference type="ARBA" id="ARBA00022982"/>
    </source>
</evidence>
<feature type="signal peptide" evidence="6">
    <location>
        <begin position="1"/>
        <end position="25"/>
    </location>
</feature>
<keyword evidence="2" id="KW-0813">Transport</keyword>
<dbReference type="CDD" id="cd09629">
    <property type="entry name" value="DOMON_CIL1_like"/>
    <property type="match status" value="1"/>
</dbReference>
<dbReference type="InterPro" id="IPR005018">
    <property type="entry name" value="DOMON_domain"/>
</dbReference>
<evidence type="ECO:0000259" key="7">
    <source>
        <dbReference type="PROSITE" id="PS50836"/>
    </source>
</evidence>
<evidence type="ECO:0000256" key="2">
    <source>
        <dbReference type="ARBA" id="ARBA00022448"/>
    </source>
</evidence>
<dbReference type="InterPro" id="IPR045265">
    <property type="entry name" value="AIR12_DOMON"/>
</dbReference>
<evidence type="ECO:0000256" key="5">
    <source>
        <dbReference type="ARBA" id="ARBA00023136"/>
    </source>
</evidence>
<keyword evidence="3 6" id="KW-0732">Signal</keyword>
<name>A0ABM0US72_CAMSA</name>
<dbReference type="RefSeq" id="XP_010445377.1">
    <property type="nucleotide sequence ID" value="XM_010447075.1"/>
</dbReference>
<dbReference type="PANTHER" id="PTHR23130:SF174">
    <property type="entry name" value="CYTOCHROME B561 AND DOMON DOMAIN-CONTAINING PROTEIN"/>
    <property type="match status" value="1"/>
</dbReference>
<organism evidence="8 9">
    <name type="scientific">Camelina sativa</name>
    <name type="common">False flax</name>
    <name type="synonym">Myagrum sativum</name>
    <dbReference type="NCBI Taxonomy" id="90675"/>
    <lineage>
        <taxon>Eukaryota</taxon>
        <taxon>Viridiplantae</taxon>
        <taxon>Streptophyta</taxon>
        <taxon>Embryophyta</taxon>
        <taxon>Tracheophyta</taxon>
        <taxon>Spermatophyta</taxon>
        <taxon>Magnoliopsida</taxon>
        <taxon>eudicotyledons</taxon>
        <taxon>Gunneridae</taxon>
        <taxon>Pentapetalae</taxon>
        <taxon>rosids</taxon>
        <taxon>malvids</taxon>
        <taxon>Brassicales</taxon>
        <taxon>Brassicaceae</taxon>
        <taxon>Camelineae</taxon>
        <taxon>Camelina</taxon>
    </lineage>
</organism>
<dbReference type="GeneID" id="104728032"/>
<keyword evidence="5" id="KW-0472">Membrane</keyword>
<evidence type="ECO:0000313" key="9">
    <source>
        <dbReference type="RefSeq" id="XP_010445377.1"/>
    </source>
</evidence>
<evidence type="ECO:0000256" key="3">
    <source>
        <dbReference type="ARBA" id="ARBA00022729"/>
    </source>
</evidence>
<proteinExistence type="predicted"/>
<gene>
    <name evidence="9" type="primary">LOC104728032</name>
</gene>
<accession>A0ABM0US72</accession>
<sequence length="233" mass="25396">MSLFLRAALVVLCCMFVLIPSFTTAATDQGLHARCESHSFKNGKTFSSCTDLPVLDSFLHFSYALETGALEVVYRHANLESSSWIAWAINPTKTGMLGAQAIVAYRNSTSGVMRAYTSSINSYAPRLQESPLSIRVTQVSAEYIDREMTIFANLLLYPNTTVVNHLWQDGPLKEGDTLGMHSMSGDHLKSITSLDLLSGQVTSTKSVDGNMLLVKQIHGVVNALSWGILMAGT</sequence>
<keyword evidence="4" id="KW-0249">Electron transport</keyword>